<dbReference type="GO" id="GO:0030042">
    <property type="term" value="P:actin filament depolymerization"/>
    <property type="evidence" value="ECO:0007669"/>
    <property type="project" value="TreeGrafter"/>
</dbReference>
<feature type="repeat" description="WD" evidence="3">
    <location>
        <begin position="362"/>
        <end position="403"/>
    </location>
</feature>
<keyword evidence="2" id="KW-0677">Repeat</keyword>
<dbReference type="Proteomes" id="UP001295423">
    <property type="component" value="Unassembled WGS sequence"/>
</dbReference>
<name>A0AAD2G4L7_9STRA</name>
<reference evidence="4" key="1">
    <citation type="submission" date="2023-08" db="EMBL/GenBank/DDBJ databases">
        <authorList>
            <person name="Audoor S."/>
            <person name="Bilcke G."/>
        </authorList>
    </citation>
    <scope>NUCLEOTIDE SEQUENCE</scope>
</reference>
<evidence type="ECO:0000313" key="5">
    <source>
        <dbReference type="Proteomes" id="UP001295423"/>
    </source>
</evidence>
<dbReference type="GO" id="GO:0030864">
    <property type="term" value="C:cortical actin cytoskeleton"/>
    <property type="evidence" value="ECO:0007669"/>
    <property type="project" value="TreeGrafter"/>
</dbReference>
<protein>
    <recommendedName>
        <fullName evidence="6">Anaphase-promoting complex subunit 4 WD40 domain-containing protein</fullName>
    </recommendedName>
</protein>
<dbReference type="Gene3D" id="2.130.10.10">
    <property type="entry name" value="YVTN repeat-like/Quinoprotein amine dehydrogenase"/>
    <property type="match status" value="2"/>
</dbReference>
<dbReference type="SMART" id="SM00320">
    <property type="entry name" value="WD40"/>
    <property type="match status" value="10"/>
</dbReference>
<evidence type="ECO:0000256" key="2">
    <source>
        <dbReference type="ARBA" id="ARBA00022737"/>
    </source>
</evidence>
<dbReference type="PROSITE" id="PS50294">
    <property type="entry name" value="WD_REPEATS_REGION"/>
    <property type="match status" value="1"/>
</dbReference>
<dbReference type="GO" id="GO:0051015">
    <property type="term" value="F:actin filament binding"/>
    <property type="evidence" value="ECO:0007669"/>
    <property type="project" value="TreeGrafter"/>
</dbReference>
<evidence type="ECO:0008006" key="6">
    <source>
        <dbReference type="Google" id="ProtNLM"/>
    </source>
</evidence>
<dbReference type="InterPro" id="IPR015943">
    <property type="entry name" value="WD40/YVTN_repeat-like_dom_sf"/>
</dbReference>
<dbReference type="PROSITE" id="PS50082">
    <property type="entry name" value="WD_REPEATS_2"/>
    <property type="match status" value="5"/>
</dbReference>
<keyword evidence="1 3" id="KW-0853">WD repeat</keyword>
<dbReference type="InterPro" id="IPR036322">
    <property type="entry name" value="WD40_repeat_dom_sf"/>
</dbReference>
<feature type="repeat" description="WD" evidence="3">
    <location>
        <begin position="76"/>
        <end position="117"/>
    </location>
</feature>
<sequence length="668" mass="71477">MVTASNACIPANAPVTAQVAPLPNTTRGEPCPLNGNAGRLNSGKSLLAYPSGKFCVIQSLKDDETLPNSKLSSLVYRGHQYATSVVEISTSGAYVASGDSRGQLRVWALDHEEHLPKLETTGLTSAIRAIAWDGESKRIAFAGDRLDNTSVCTRAIQWDTANSQGVLYQHQKGKSCAVSFKPNRPFRVVTGGREDGKLHFHAGPPFKKMPAAGDAPCEDAHSKGVNSVKYTSDGNLVASVGGDKGICIYDGKTLALTGKLEGVHTGTIYACEWSGDNKNLLTASADGTCKLFEVSSDGTSITEKHTWNVAEFQLGAPCEKAPRGGMQLGCTFVGGNIPVSVSTNSQLAVLPMPDAGGDIKLITGHCAPIGAVAFDHAKKVFYTGDSDGIMVKWDFDMIKAVQRIVPADNKDLMYTVHKGAINGMTILSDAQLLSCGWDDTAMYTKDGELQDKNLDITAQPTAIDTGNSLTAILTVQGILLMKDGAQVSAGLCAISYDANVICVSKDDKKVYVGGNDNKIYVYDITGDYKLTEAHVIADGHLKPVHSLALSNDGTKLAAGDTRDVCVYSTADYSKIIGKSKWCFHLQKITCIAWSNDDKHLATGGLDDSVYLWSFEKTMRKLHYQFTHRGGVVGMAFRKDMEGLNLVSVGADSCVVQWDFTADAAAKFK</sequence>
<gene>
    <name evidence="4" type="ORF">CYCCA115_LOCUS19655</name>
</gene>
<feature type="repeat" description="WD" evidence="3">
    <location>
        <begin position="584"/>
        <end position="615"/>
    </location>
</feature>
<evidence type="ECO:0000256" key="1">
    <source>
        <dbReference type="ARBA" id="ARBA00022574"/>
    </source>
</evidence>
<dbReference type="AlphaFoldDB" id="A0AAD2G4L7"/>
<dbReference type="PANTHER" id="PTHR19856">
    <property type="entry name" value="WD-REPEATCONTAINING PROTEIN WDR1"/>
    <property type="match status" value="1"/>
</dbReference>
<keyword evidence="5" id="KW-1185">Reference proteome</keyword>
<dbReference type="Pfam" id="PF00400">
    <property type="entry name" value="WD40"/>
    <property type="match status" value="6"/>
</dbReference>
<feature type="repeat" description="WD" evidence="3">
    <location>
        <begin position="218"/>
        <end position="250"/>
    </location>
</feature>
<organism evidence="4 5">
    <name type="scientific">Cylindrotheca closterium</name>
    <dbReference type="NCBI Taxonomy" id="2856"/>
    <lineage>
        <taxon>Eukaryota</taxon>
        <taxon>Sar</taxon>
        <taxon>Stramenopiles</taxon>
        <taxon>Ochrophyta</taxon>
        <taxon>Bacillariophyta</taxon>
        <taxon>Bacillariophyceae</taxon>
        <taxon>Bacillariophycidae</taxon>
        <taxon>Bacillariales</taxon>
        <taxon>Bacillariaceae</taxon>
        <taxon>Cylindrotheca</taxon>
    </lineage>
</organism>
<evidence type="ECO:0000313" key="4">
    <source>
        <dbReference type="EMBL" id="CAJ1962374.1"/>
    </source>
</evidence>
<dbReference type="PANTHER" id="PTHR19856:SF0">
    <property type="entry name" value="WD REPEAT-CONTAINING PROTEIN 1"/>
    <property type="match status" value="1"/>
</dbReference>
<comment type="caution">
    <text evidence="4">The sequence shown here is derived from an EMBL/GenBank/DDBJ whole genome shotgun (WGS) entry which is preliminary data.</text>
</comment>
<dbReference type="SUPFAM" id="SSF50978">
    <property type="entry name" value="WD40 repeat-like"/>
    <property type="match status" value="2"/>
</dbReference>
<dbReference type="InterPro" id="IPR001680">
    <property type="entry name" value="WD40_rpt"/>
</dbReference>
<feature type="repeat" description="WD" evidence="3">
    <location>
        <begin position="261"/>
        <end position="302"/>
    </location>
</feature>
<accession>A0AAD2G4L7</accession>
<proteinExistence type="predicted"/>
<evidence type="ECO:0000256" key="3">
    <source>
        <dbReference type="PROSITE-ProRule" id="PRU00221"/>
    </source>
</evidence>
<dbReference type="EMBL" id="CAKOGP040002103">
    <property type="protein sequence ID" value="CAJ1962374.1"/>
    <property type="molecule type" value="Genomic_DNA"/>
</dbReference>